<evidence type="ECO:0000256" key="1">
    <source>
        <dbReference type="SAM" id="Phobius"/>
    </source>
</evidence>
<comment type="caution">
    <text evidence="2">The sequence shown here is derived from an EMBL/GenBank/DDBJ whole genome shotgun (WGS) entry which is preliminary data.</text>
</comment>
<sequence>MSVLDSIMLTAFIIFIVFMIRGVVLQVQKKDEIRAKMREKREEMKKINKESEK</sequence>
<dbReference type="RefSeq" id="WP_212140469.1">
    <property type="nucleotide sequence ID" value="NZ_JAGSSW010000003.1"/>
</dbReference>
<reference evidence="2 3" key="1">
    <citation type="submission" date="2021-04" db="EMBL/GenBank/DDBJ databases">
        <title>Molecular and phenotypic characterization and identification of bacterial isolates recovered from the Anatolian ground squirrels (Spermophilus xanthoprymnus) and which have the potential to form a new species in the Campylobacter genus.</title>
        <authorList>
            <person name="Aydin F."/>
            <person name="Abay S."/>
            <person name="Kayman T."/>
            <person name="Karakaya E."/>
            <person name="Mustak H.K."/>
            <person name="Mustak I.B."/>
            <person name="Bilgin N."/>
            <person name="Duzler A."/>
            <person name="Sahin O."/>
            <person name="Guran O."/>
            <person name="Saticioglu I.B."/>
        </authorList>
    </citation>
    <scope>NUCLEOTIDE SEQUENCE [LARGE SCALE GENOMIC DNA]</scope>
    <source>
        <strain evidence="3">faydin-G24</strain>
    </source>
</reference>
<accession>A0ABS5HJA4</accession>
<keyword evidence="1" id="KW-0472">Membrane</keyword>
<evidence type="ECO:0000313" key="3">
    <source>
        <dbReference type="Proteomes" id="UP000682951"/>
    </source>
</evidence>
<dbReference type="EMBL" id="JAGSSW010000003">
    <property type="protein sequence ID" value="MBR8463692.1"/>
    <property type="molecule type" value="Genomic_DNA"/>
</dbReference>
<evidence type="ECO:0000313" key="2">
    <source>
        <dbReference type="EMBL" id="MBR8463692.1"/>
    </source>
</evidence>
<keyword evidence="1" id="KW-1133">Transmembrane helix</keyword>
<name>A0ABS5HJA4_9BACT</name>
<keyword evidence="3" id="KW-1185">Reference proteome</keyword>
<proteinExistence type="predicted"/>
<protein>
    <recommendedName>
        <fullName evidence="4">Small hydrophobic protein</fullName>
    </recommendedName>
</protein>
<keyword evidence="1" id="KW-0812">Transmembrane</keyword>
<gene>
    <name evidence="2" type="ORF">KDD93_03770</name>
</gene>
<dbReference type="Proteomes" id="UP000682951">
    <property type="component" value="Unassembled WGS sequence"/>
</dbReference>
<feature type="transmembrane region" description="Helical" evidence="1">
    <location>
        <begin position="6"/>
        <end position="27"/>
    </location>
</feature>
<organism evidence="2 3">
    <name type="scientific">Campylobacter anatolicus</name>
    <dbReference type="NCBI Taxonomy" id="2829105"/>
    <lineage>
        <taxon>Bacteria</taxon>
        <taxon>Pseudomonadati</taxon>
        <taxon>Campylobacterota</taxon>
        <taxon>Epsilonproteobacteria</taxon>
        <taxon>Campylobacterales</taxon>
        <taxon>Campylobacteraceae</taxon>
        <taxon>Campylobacter</taxon>
    </lineage>
</organism>
<evidence type="ECO:0008006" key="4">
    <source>
        <dbReference type="Google" id="ProtNLM"/>
    </source>
</evidence>